<dbReference type="Proteomes" id="UP000240393">
    <property type="component" value="Segment"/>
</dbReference>
<evidence type="ECO:0000313" key="4">
    <source>
        <dbReference type="Proteomes" id="UP000202784"/>
    </source>
</evidence>
<reference evidence="4 5" key="1">
    <citation type="journal article" date="2016" name="Virology">
        <title>The genomic content and context of auxiliary metabolic genes in marine cyanomyoviruses.</title>
        <authorList>
            <person name="Crummett L.T."/>
            <person name="Puxty R.J."/>
            <person name="Weihe C."/>
            <person name="Marston M.F."/>
            <person name="Martiny J.B."/>
        </authorList>
    </citation>
    <scope>NUCLEOTIDE SEQUENCE [LARGE SCALE GENOMIC DNA]</scope>
    <source>
        <strain evidence="1">0808SB05</strain>
        <strain evidence="2">0908SB82</strain>
        <strain evidence="3">1109NB16</strain>
    </source>
</reference>
<dbReference type="EMBL" id="KU686206">
    <property type="protein sequence ID" value="AOV60803.1"/>
    <property type="molecule type" value="Genomic_DNA"/>
</dbReference>
<dbReference type="GeneID" id="30307785"/>
<dbReference type="RefSeq" id="YP_009322635.1">
    <property type="nucleotide sequence ID" value="NC_031922.1"/>
</dbReference>
<name>A0A1D8KNU8_9CAUD</name>
<evidence type="ECO:0000313" key="1">
    <source>
        <dbReference type="EMBL" id="AOV60346.1"/>
    </source>
</evidence>
<evidence type="ECO:0000313" key="3">
    <source>
        <dbReference type="EMBL" id="AOV60803.1"/>
    </source>
</evidence>
<gene>
    <name evidence="3" type="ORF">N161109_200</name>
    <name evidence="1" type="ORF">S050808_199</name>
    <name evidence="2" type="ORF">S820908_199</name>
</gene>
<sequence>MAGILQNNSLQLGSAILSNPNGQAPMYGARALSNSSGASIRRSSNISSIQGLGGGLYRFNFQQSMPNNNYACITAGGRTGQNAATSWSNRQRTYDTGEVTIEVSDPVRDRGINPNDLAFAAFGN</sequence>
<protein>
    <submittedName>
        <fullName evidence="1">Uncharacterized protein</fullName>
    </submittedName>
</protein>
<dbReference type="Proteomes" id="UP000241903">
    <property type="component" value="Segment"/>
</dbReference>
<dbReference type="EMBL" id="KU686204">
    <property type="protein sequence ID" value="AOV60346.1"/>
    <property type="molecule type" value="Genomic_DNA"/>
</dbReference>
<evidence type="ECO:0000313" key="5">
    <source>
        <dbReference type="Proteomes" id="UP000240393"/>
    </source>
</evidence>
<organism evidence="1 5">
    <name type="scientific">Synechococcus phage S-CAM9</name>
    <dbReference type="NCBI Taxonomy" id="1883369"/>
    <lineage>
        <taxon>Viruses</taxon>
        <taxon>Duplodnaviria</taxon>
        <taxon>Heunggongvirae</taxon>
        <taxon>Uroviricota</taxon>
        <taxon>Caudoviricetes</taxon>
        <taxon>Pantevenvirales</taxon>
        <taxon>Kyanoviridae</taxon>
        <taxon>Kanaloavirus</taxon>
        <taxon>Kanaloavirus scam9</taxon>
    </lineage>
</organism>
<dbReference type="EMBL" id="KU686205">
    <property type="protein sequence ID" value="AOV60574.1"/>
    <property type="molecule type" value="Genomic_DNA"/>
</dbReference>
<evidence type="ECO:0000313" key="2">
    <source>
        <dbReference type="EMBL" id="AOV60574.1"/>
    </source>
</evidence>
<dbReference type="KEGG" id="vg:30307785"/>
<accession>A0A1D8KNU8</accession>
<proteinExistence type="predicted"/>
<dbReference type="Proteomes" id="UP000202784">
    <property type="component" value="Segment"/>
</dbReference>
<keyword evidence="4" id="KW-1185">Reference proteome</keyword>